<dbReference type="PANTHER" id="PTHR19328">
    <property type="entry name" value="HEDGEHOG-INTERACTING PROTEIN"/>
    <property type="match status" value="1"/>
</dbReference>
<dbReference type="Gene3D" id="2.120.10.30">
    <property type="entry name" value="TolB, C-terminal domain"/>
    <property type="match status" value="1"/>
</dbReference>
<dbReference type="InterPro" id="IPR011041">
    <property type="entry name" value="Quinoprot_gluc/sorb_DH_b-prop"/>
</dbReference>
<dbReference type="Pfam" id="PF07995">
    <property type="entry name" value="GSDH"/>
    <property type="match status" value="1"/>
</dbReference>
<dbReference type="InterPro" id="IPR013783">
    <property type="entry name" value="Ig-like_fold"/>
</dbReference>
<protein>
    <submittedName>
        <fullName evidence="3">PQQ-dependent sugar dehydrogenase</fullName>
    </submittedName>
</protein>
<keyword evidence="4" id="KW-1185">Reference proteome</keyword>
<dbReference type="InterPro" id="IPR011042">
    <property type="entry name" value="6-blade_b-propeller_TolB-like"/>
</dbReference>
<evidence type="ECO:0000256" key="1">
    <source>
        <dbReference type="SAM" id="SignalP"/>
    </source>
</evidence>
<dbReference type="InterPro" id="IPR012938">
    <property type="entry name" value="Glc/Sorbosone_DH"/>
</dbReference>
<dbReference type="RefSeq" id="WP_234655099.1">
    <property type="nucleotide sequence ID" value="NZ_CP094997.1"/>
</dbReference>
<dbReference type="Gene3D" id="2.60.40.10">
    <property type="entry name" value="Immunoglobulins"/>
    <property type="match status" value="1"/>
</dbReference>
<feature type="domain" description="Glucose/Sorbosone dehydrogenase" evidence="2">
    <location>
        <begin position="49"/>
        <end position="381"/>
    </location>
</feature>
<feature type="signal peptide" evidence="1">
    <location>
        <begin position="1"/>
        <end position="28"/>
    </location>
</feature>
<dbReference type="NCBIfam" id="TIGR04183">
    <property type="entry name" value="Por_Secre_tail"/>
    <property type="match status" value="1"/>
</dbReference>
<sequence length="570" mass="62085">MKNFDFDLFSKICLVSLSMLFNAGQALSQAPDVAIDTQKPFITGLTAAMQLVHAGDGSNRIFVAERGGIIKVFAPGSLGTPITFLNMNQNGQVVLTDNEDGLLSIAFHPNFKTNGYFYAYYSNLLGDLVIARYTAANPAGNSTVNPNTGLEIIKIPHPINANHNGGEMHFGADGFLYLSIGDGGGGNDPNQNAKNPNVLLGKILRIDVNVPDTNPVKYAIPAGNPYNNPVYALGLRNPFRWSFDRLNGDIWIGDVGQGAREEINHRTAAQLNNANFGWRCFEGDIPTPGVDRTGCDAAGPYVDPAYAYAIGARGRSVVGGVVYRGTRSPQMYGWYIGTDYFSGDIHKISSDEAVKSYETSTVTGITDIGEDQNGEIYAVTGTTIYRIISDSQLPVTLVDFTGAYGNEGVKLSWTTSSEEDFREFEVEQSFNAVQFDKVGTVNGENATSGSQYTFSHAVNLNSDLYYRLKMIDKDDSFEYSKIIVVKSEDAMSGNFVRPSLISGGTIDLEINEPFNKIELISTSGKVFMSQEISGKNGSFSIPLRETSTGIYIVRLTGRNKIIQQKVLVMR</sequence>
<name>A0A9X1PKX5_9BACT</name>
<comment type="caution">
    <text evidence="3">The sequence shown here is derived from an EMBL/GenBank/DDBJ whole genome shotgun (WGS) entry which is preliminary data.</text>
</comment>
<evidence type="ECO:0000259" key="2">
    <source>
        <dbReference type="Pfam" id="PF07995"/>
    </source>
</evidence>
<dbReference type="PANTHER" id="PTHR19328:SF75">
    <property type="entry name" value="ALDOSE SUGAR DEHYDROGENASE YLII"/>
    <property type="match status" value="1"/>
</dbReference>
<feature type="chain" id="PRO_5040985326" evidence="1">
    <location>
        <begin position="29"/>
        <end position="570"/>
    </location>
</feature>
<gene>
    <name evidence="3" type="ORF">LXM26_10090</name>
</gene>
<accession>A0A9X1PKX5</accession>
<dbReference type="EMBL" id="JAJTTC010000001">
    <property type="protein sequence ID" value="MCF0061844.1"/>
    <property type="molecule type" value="Genomic_DNA"/>
</dbReference>
<dbReference type="AlphaFoldDB" id="A0A9X1PKX5"/>
<proteinExistence type="predicted"/>
<dbReference type="Proteomes" id="UP001139000">
    <property type="component" value="Unassembled WGS sequence"/>
</dbReference>
<evidence type="ECO:0000313" key="3">
    <source>
        <dbReference type="EMBL" id="MCF0061844.1"/>
    </source>
</evidence>
<dbReference type="InterPro" id="IPR026444">
    <property type="entry name" value="Secre_tail"/>
</dbReference>
<keyword evidence="1" id="KW-0732">Signal</keyword>
<organism evidence="3 4">
    <name type="scientific">Dyadobacter chenwenxiniae</name>
    <dbReference type="NCBI Taxonomy" id="2906456"/>
    <lineage>
        <taxon>Bacteria</taxon>
        <taxon>Pseudomonadati</taxon>
        <taxon>Bacteroidota</taxon>
        <taxon>Cytophagia</taxon>
        <taxon>Cytophagales</taxon>
        <taxon>Spirosomataceae</taxon>
        <taxon>Dyadobacter</taxon>
    </lineage>
</organism>
<evidence type="ECO:0000313" key="4">
    <source>
        <dbReference type="Proteomes" id="UP001139000"/>
    </source>
</evidence>
<reference evidence="3" key="1">
    <citation type="submission" date="2021-12" db="EMBL/GenBank/DDBJ databases">
        <title>Novel species in genus Dyadobacter.</title>
        <authorList>
            <person name="Ma C."/>
        </authorList>
    </citation>
    <scope>NUCLEOTIDE SEQUENCE</scope>
    <source>
        <strain evidence="3">LJ419</strain>
    </source>
</reference>
<dbReference type="SUPFAM" id="SSF50952">
    <property type="entry name" value="Soluble quinoprotein glucose dehydrogenase"/>
    <property type="match status" value="1"/>
</dbReference>